<evidence type="ECO:0000256" key="1">
    <source>
        <dbReference type="ARBA" id="ARBA00022679"/>
    </source>
</evidence>
<gene>
    <name evidence="7" type="ORF">EVA_21796</name>
</gene>
<proteinExistence type="predicted"/>
<dbReference type="CDD" id="cd02009">
    <property type="entry name" value="TPP_SHCHC_synthase"/>
    <property type="match status" value="1"/>
</dbReference>
<dbReference type="InterPro" id="IPR029035">
    <property type="entry name" value="DHS-like_NAD/FAD-binding_dom"/>
</dbReference>
<dbReference type="SUPFAM" id="SSF52518">
    <property type="entry name" value="Thiamin diphosphate-binding fold (THDP-binding)"/>
    <property type="match status" value="2"/>
</dbReference>
<dbReference type="GO" id="GO:0070204">
    <property type="term" value="F:2-succinyl-5-enolpyruvyl-6-hydroxy-3-cyclohexene-1-carboxylic-acid synthase activity"/>
    <property type="evidence" value="ECO:0007669"/>
    <property type="project" value="InterPro"/>
</dbReference>
<dbReference type="InterPro" id="IPR029061">
    <property type="entry name" value="THDP-binding"/>
</dbReference>
<dbReference type="EMBL" id="AMCI01009056">
    <property type="protein sequence ID" value="EJW90096.1"/>
    <property type="molecule type" value="Genomic_DNA"/>
</dbReference>
<dbReference type="Gene3D" id="3.40.50.1220">
    <property type="entry name" value="TPP-binding domain"/>
    <property type="match status" value="1"/>
</dbReference>
<dbReference type="GO" id="GO:0030976">
    <property type="term" value="F:thiamine pyrophosphate binding"/>
    <property type="evidence" value="ECO:0007669"/>
    <property type="project" value="InterPro"/>
</dbReference>
<sequence>MYSSPSQVNQLVSLLRAHGVTDVVVCPGSRNATIVHDLHEAADAFCLHPVTDERSAAFVALGMALATQQAAAVCVTSGSALLGCVPAVAEAYYRRIPLLVISADRPSEWIGQGDGQTLPQVGALQPYATTFALRIPHNETDRWANNRLTNEALLTLGKNGGTPVHINVPIAEPMFGFDTESLPTERIIHRYEPQAERPLPASVCELLAGAKMPMLLVGHYERGDLRKEVEDLEANGQLLVMPEVISDVPGSLRMPVWDAIHWPPNEPKAWLDQDEVTEYLPDVVVHVGGNFVHKRFKQLLRRLDCKVVRIGRENEMPDTFCHLDTQVVCDERAALAQLVEVLPRKKKEVVRAQLYFDGQVQKRMQTIEDFNQRQFDPKAKPNNARPTLDETLCLLYYSLNQQAASYTLHLGNSSAVRAAARIFPSGTQPILCNRGTNGIEGSVSTAVGYALKLWGLHIVVVGDLSFFYDANALWNTQLPDNLRIVVLNNNHGAIFDHLPGLEKSPARDPYIAAGGQTFSARGISDAYHLDYQSASTVNELTHLLPTWLQEGERAKLLEVML</sequence>
<dbReference type="PANTHER" id="PTHR42916:SF1">
    <property type="entry name" value="PROTEIN PHYLLO, CHLOROPLASTIC"/>
    <property type="match status" value="1"/>
</dbReference>
<evidence type="ECO:0000259" key="6">
    <source>
        <dbReference type="Pfam" id="PF02776"/>
    </source>
</evidence>
<dbReference type="InterPro" id="IPR004433">
    <property type="entry name" value="MenaQ_synth_MenD"/>
</dbReference>
<dbReference type="SUPFAM" id="SSF52467">
    <property type="entry name" value="DHS-like NAD/FAD-binding domain"/>
    <property type="match status" value="1"/>
</dbReference>
<evidence type="ECO:0000313" key="7">
    <source>
        <dbReference type="EMBL" id="EJW90096.1"/>
    </source>
</evidence>
<reference evidence="7" key="1">
    <citation type="journal article" date="2012" name="PLoS ONE">
        <title>Gene sets for utilization of primary and secondary nutrition supplies in the distal gut of endangered iberian lynx.</title>
        <authorList>
            <person name="Alcaide M."/>
            <person name="Messina E."/>
            <person name="Richter M."/>
            <person name="Bargiela R."/>
            <person name="Peplies J."/>
            <person name="Huws S.A."/>
            <person name="Newbold C.J."/>
            <person name="Golyshin P.N."/>
            <person name="Simon M.A."/>
            <person name="Lopez G."/>
            <person name="Yakimov M.M."/>
            <person name="Ferrer M."/>
        </authorList>
    </citation>
    <scope>NUCLEOTIDE SEQUENCE</scope>
</reference>
<keyword evidence="2" id="KW-0479">Metal-binding</keyword>
<protein>
    <submittedName>
        <fullName evidence="7">2-succinyl-6-hydroxy-2, 4-cyclohexadiene-1-carboxylic acid synthase/2-oxoglutarate decarboxylase</fullName>
    </submittedName>
</protein>
<feature type="domain" description="Thiamine pyrophosphate enzyme N-terminal TPP-binding" evidence="6">
    <location>
        <begin position="10"/>
        <end position="116"/>
    </location>
</feature>
<dbReference type="PIRSF" id="PIRSF004983">
    <property type="entry name" value="MenD"/>
    <property type="match status" value="1"/>
</dbReference>
<keyword evidence="3" id="KW-0460">Magnesium</keyword>
<dbReference type="CDD" id="cd07037">
    <property type="entry name" value="TPP_PYR_MenD"/>
    <property type="match status" value="1"/>
</dbReference>
<evidence type="ECO:0000256" key="2">
    <source>
        <dbReference type="ARBA" id="ARBA00022723"/>
    </source>
</evidence>
<keyword evidence="4" id="KW-0786">Thiamine pyrophosphate</keyword>
<accession>J9F5C8</accession>
<dbReference type="PANTHER" id="PTHR42916">
    <property type="entry name" value="2-SUCCINYL-5-ENOLPYRUVYL-6-HYDROXY-3-CYCLOHEXENE-1-CARBOXYLATE SYNTHASE"/>
    <property type="match status" value="1"/>
</dbReference>
<dbReference type="InterPro" id="IPR012001">
    <property type="entry name" value="Thiamin_PyroP_enz_TPP-bd_dom"/>
</dbReference>
<keyword evidence="5" id="KW-0464">Manganese</keyword>
<dbReference type="GO" id="GO:0009234">
    <property type="term" value="P:menaquinone biosynthetic process"/>
    <property type="evidence" value="ECO:0007669"/>
    <property type="project" value="InterPro"/>
</dbReference>
<name>J9F5C8_9ZZZZ</name>
<organism evidence="7">
    <name type="scientific">gut metagenome</name>
    <dbReference type="NCBI Taxonomy" id="749906"/>
    <lineage>
        <taxon>unclassified sequences</taxon>
        <taxon>metagenomes</taxon>
        <taxon>organismal metagenomes</taxon>
    </lineage>
</organism>
<evidence type="ECO:0000256" key="3">
    <source>
        <dbReference type="ARBA" id="ARBA00022842"/>
    </source>
</evidence>
<keyword evidence="1" id="KW-0808">Transferase</keyword>
<evidence type="ECO:0000256" key="5">
    <source>
        <dbReference type="ARBA" id="ARBA00023211"/>
    </source>
</evidence>
<dbReference type="GO" id="GO:0046872">
    <property type="term" value="F:metal ion binding"/>
    <property type="evidence" value="ECO:0007669"/>
    <property type="project" value="UniProtKB-KW"/>
</dbReference>
<dbReference type="NCBIfam" id="TIGR00173">
    <property type="entry name" value="menD"/>
    <property type="match status" value="1"/>
</dbReference>
<dbReference type="Pfam" id="PF02776">
    <property type="entry name" value="TPP_enzyme_N"/>
    <property type="match status" value="1"/>
</dbReference>
<evidence type="ECO:0000256" key="4">
    <source>
        <dbReference type="ARBA" id="ARBA00023052"/>
    </source>
</evidence>
<dbReference type="AlphaFoldDB" id="J9F5C8"/>
<comment type="caution">
    <text evidence="7">The sequence shown here is derived from an EMBL/GenBank/DDBJ whole genome shotgun (WGS) entry which is preliminary data.</text>
</comment>
<dbReference type="Gene3D" id="3.40.50.970">
    <property type="match status" value="2"/>
</dbReference>